<reference evidence="2" key="1">
    <citation type="submission" date="2008-01" db="EMBL/GenBank/DDBJ databases">
        <title>Systematic design of unnatural natural products via genetic mutation and hybridization of two NRP producing gene cluster in Escherichia coli.</title>
        <authorList>
            <person name="Watanabe K."/>
            <person name="Hotta K."/>
            <person name="Praseuth A.P."/>
            <person name="Nakaya M."/>
            <person name="Wang C.C."/>
            <person name="Oguri H."/>
            <person name="Oikawa H."/>
        </authorList>
    </citation>
    <scope>NUCLEOTIDE SEQUENCE</scope>
    <source>
        <strain evidence="2">SNA15896</strain>
    </source>
</reference>
<name>D2KTW9_9ACTN</name>
<organism evidence="2">
    <name type="scientific">Streptomyces sp. SNA15896</name>
    <dbReference type="NCBI Taxonomy" id="497689"/>
    <lineage>
        <taxon>Bacteria</taxon>
        <taxon>Bacillati</taxon>
        <taxon>Actinomycetota</taxon>
        <taxon>Actinomycetes</taxon>
        <taxon>Kitasatosporales</taxon>
        <taxon>Streptomycetaceae</taxon>
        <taxon>Streptomyces</taxon>
    </lineage>
</organism>
<dbReference type="AlphaFoldDB" id="D2KTW9"/>
<dbReference type="EMBL" id="AB375771">
    <property type="protein sequence ID" value="BAI63272.1"/>
    <property type="molecule type" value="Genomic_DNA"/>
</dbReference>
<protein>
    <recommendedName>
        <fullName evidence="3">Ava_C0101 and related proteins</fullName>
    </recommendedName>
</protein>
<proteinExistence type="predicted"/>
<sequence>MPGGLYPSGHGYSTVPTASRPEPHERRDPRDARDPRGGEMAEQTTQRAGAWPRLRVADWAEARDTLHMWTQIVGKIRLAHAPLANHWWQVTLYVTPRGLSTSAIPYRTGAFDIEFDFIDHRLRIRVSDGSSRELALESKPVSQFYAEVMGALGELGIQTRIHPRPNEVDPAIPFAEDHRHATYDPHGAHLFWGQLTRADQAFEEFRSEFVGKASPVHFFWGSMDLATTRFSGRPAPPHPPDGMPNLPDWVTREAYSVELSSCGFWPGGGEEGAFYAYAYPEPAGLADRPIRPAAASYQRESGEFVLPYEAVATAPDPDRALSEFLHTTYAATAELAHWDRARLEAGPHRWEHH</sequence>
<feature type="compositionally biased region" description="Basic and acidic residues" evidence="1">
    <location>
        <begin position="21"/>
        <end position="39"/>
    </location>
</feature>
<dbReference type="Pfam" id="PF19459">
    <property type="entry name" value="DUF5996"/>
    <property type="match status" value="1"/>
</dbReference>
<dbReference type="InterPro" id="IPR046038">
    <property type="entry name" value="DUF5996"/>
</dbReference>
<feature type="region of interest" description="Disordered" evidence="1">
    <location>
        <begin position="1"/>
        <end position="48"/>
    </location>
</feature>
<evidence type="ECO:0000313" key="2">
    <source>
        <dbReference type="EMBL" id="BAI63272.1"/>
    </source>
</evidence>
<accession>D2KTW9</accession>
<evidence type="ECO:0000256" key="1">
    <source>
        <dbReference type="SAM" id="MobiDB-lite"/>
    </source>
</evidence>
<evidence type="ECO:0008006" key="3">
    <source>
        <dbReference type="Google" id="ProtNLM"/>
    </source>
</evidence>